<dbReference type="Proteomes" id="UP001341840">
    <property type="component" value="Unassembled WGS sequence"/>
</dbReference>
<dbReference type="EMBL" id="JASCZI010060588">
    <property type="protein sequence ID" value="MED6134308.1"/>
    <property type="molecule type" value="Genomic_DNA"/>
</dbReference>
<sequence>MEEPAIGAAQGAPEQGPTRQNGVIGLLQVVVARFNKALLEVNGLSATPEVVSLCVIAGLLEGDFRRYLTSKEITSMEEMHRIAHEYMWDEDVSKVVSGKRKNPTSQPNKGRSQGPSTLSTRPPIPHIGKFNTYTPLNASLTEVYQ</sequence>
<feature type="compositionally biased region" description="Polar residues" evidence="1">
    <location>
        <begin position="103"/>
        <end position="120"/>
    </location>
</feature>
<name>A0ABU6SEI1_9FABA</name>
<protein>
    <submittedName>
        <fullName evidence="2">Uncharacterized protein</fullName>
    </submittedName>
</protein>
<gene>
    <name evidence="2" type="ORF">PIB30_035869</name>
</gene>
<keyword evidence="3" id="KW-1185">Reference proteome</keyword>
<feature type="region of interest" description="Disordered" evidence="1">
    <location>
        <begin position="95"/>
        <end position="128"/>
    </location>
</feature>
<reference evidence="2 3" key="1">
    <citation type="journal article" date="2023" name="Plants (Basel)">
        <title>Bridging the Gap: Combining Genomics and Transcriptomics Approaches to Understand Stylosanthes scabra, an Orphan Legume from the Brazilian Caatinga.</title>
        <authorList>
            <person name="Ferreira-Neto J.R.C."/>
            <person name="da Silva M.D."/>
            <person name="Binneck E."/>
            <person name="de Melo N.F."/>
            <person name="da Silva R.H."/>
            <person name="de Melo A.L.T.M."/>
            <person name="Pandolfi V."/>
            <person name="Bustamante F.O."/>
            <person name="Brasileiro-Vidal A.C."/>
            <person name="Benko-Iseppon A.M."/>
        </authorList>
    </citation>
    <scope>NUCLEOTIDE SEQUENCE [LARGE SCALE GENOMIC DNA]</scope>
    <source>
        <tissue evidence="2">Leaves</tissue>
    </source>
</reference>
<organism evidence="2 3">
    <name type="scientific">Stylosanthes scabra</name>
    <dbReference type="NCBI Taxonomy" id="79078"/>
    <lineage>
        <taxon>Eukaryota</taxon>
        <taxon>Viridiplantae</taxon>
        <taxon>Streptophyta</taxon>
        <taxon>Embryophyta</taxon>
        <taxon>Tracheophyta</taxon>
        <taxon>Spermatophyta</taxon>
        <taxon>Magnoliopsida</taxon>
        <taxon>eudicotyledons</taxon>
        <taxon>Gunneridae</taxon>
        <taxon>Pentapetalae</taxon>
        <taxon>rosids</taxon>
        <taxon>fabids</taxon>
        <taxon>Fabales</taxon>
        <taxon>Fabaceae</taxon>
        <taxon>Papilionoideae</taxon>
        <taxon>50 kb inversion clade</taxon>
        <taxon>dalbergioids sensu lato</taxon>
        <taxon>Dalbergieae</taxon>
        <taxon>Pterocarpus clade</taxon>
        <taxon>Stylosanthes</taxon>
    </lineage>
</organism>
<accession>A0ABU6SEI1</accession>
<evidence type="ECO:0000313" key="2">
    <source>
        <dbReference type="EMBL" id="MED6134308.1"/>
    </source>
</evidence>
<evidence type="ECO:0000256" key="1">
    <source>
        <dbReference type="SAM" id="MobiDB-lite"/>
    </source>
</evidence>
<comment type="caution">
    <text evidence="2">The sequence shown here is derived from an EMBL/GenBank/DDBJ whole genome shotgun (WGS) entry which is preliminary data.</text>
</comment>
<evidence type="ECO:0000313" key="3">
    <source>
        <dbReference type="Proteomes" id="UP001341840"/>
    </source>
</evidence>
<proteinExistence type="predicted"/>